<dbReference type="EMBL" id="JAFREL020000001">
    <property type="protein sequence ID" value="MEO1769565.1"/>
    <property type="molecule type" value="Genomic_DNA"/>
</dbReference>
<evidence type="ECO:0000313" key="2">
    <source>
        <dbReference type="Proteomes" id="UP000664357"/>
    </source>
</evidence>
<protein>
    <recommendedName>
        <fullName evidence="3">WYL domain-containing protein</fullName>
    </recommendedName>
</protein>
<sequence length="104" mass="12550">MLNKHTLQELRAFQEYYEKNFQDISFRCRLSPFGKELFLKHHYPNMLLEEHEGVSYLTGGYNQEELDYMVHYLISYGKHLVIEYPKQLQESYVQSLEAMISKNH</sequence>
<comment type="caution">
    <text evidence="1">The sequence shown here is derived from an EMBL/GenBank/DDBJ whole genome shotgun (WGS) entry which is preliminary data.</text>
</comment>
<dbReference type="Proteomes" id="UP000664357">
    <property type="component" value="Unassembled WGS sequence"/>
</dbReference>
<gene>
    <name evidence="1" type="ORF">JZO67_001516</name>
</gene>
<proteinExistence type="predicted"/>
<evidence type="ECO:0008006" key="3">
    <source>
        <dbReference type="Google" id="ProtNLM"/>
    </source>
</evidence>
<evidence type="ECO:0000313" key="1">
    <source>
        <dbReference type="EMBL" id="MEO1769565.1"/>
    </source>
</evidence>
<keyword evidence="2" id="KW-1185">Reference proteome</keyword>
<accession>A0ABV0ENM9</accession>
<reference evidence="1 2" key="1">
    <citation type="submission" date="2024-02" db="EMBL/GenBank/DDBJ databases">
        <title>The Genome Sequence of Enterococcus sp. DIV0159.</title>
        <authorList>
            <person name="Earl A."/>
            <person name="Manson A."/>
            <person name="Gilmore M."/>
            <person name="Sanders J."/>
            <person name="Shea T."/>
            <person name="Howe W."/>
            <person name="Livny J."/>
            <person name="Cuomo C."/>
            <person name="Neafsey D."/>
            <person name="Birren B."/>
        </authorList>
    </citation>
    <scope>NUCLEOTIDE SEQUENCE [LARGE SCALE GENOMIC DNA]</scope>
    <source>
        <strain evidence="1 2">665A</strain>
    </source>
</reference>
<dbReference type="RefSeq" id="WP_347298811.1">
    <property type="nucleotide sequence ID" value="NZ_JAFREL020000001.1"/>
</dbReference>
<organism evidence="1 2">
    <name type="scientific">Candidatus Enterococcus ferrettii</name>
    <dbReference type="NCBI Taxonomy" id="2815324"/>
    <lineage>
        <taxon>Bacteria</taxon>
        <taxon>Bacillati</taxon>
        <taxon>Bacillota</taxon>
        <taxon>Bacilli</taxon>
        <taxon>Lactobacillales</taxon>
        <taxon>Enterococcaceae</taxon>
        <taxon>Enterococcus</taxon>
    </lineage>
</organism>
<name>A0ABV0ENM9_9ENTE</name>